<dbReference type="Proteomes" id="UP000438429">
    <property type="component" value="Unassembled WGS sequence"/>
</dbReference>
<dbReference type="AlphaFoldDB" id="A0A6A4TAX4"/>
<evidence type="ECO:0000313" key="2">
    <source>
        <dbReference type="Proteomes" id="UP000438429"/>
    </source>
</evidence>
<accession>A0A6A4TAX4</accession>
<comment type="caution">
    <text evidence="1">The sequence shown here is derived from an EMBL/GenBank/DDBJ whole genome shotgun (WGS) entry which is preliminary data.</text>
</comment>
<proteinExistence type="predicted"/>
<reference evidence="1 2" key="1">
    <citation type="submission" date="2019-06" db="EMBL/GenBank/DDBJ databases">
        <title>Draft genomes of female and male turbot (Scophthalmus maximus).</title>
        <authorList>
            <person name="Xu H."/>
            <person name="Xu X.-W."/>
            <person name="Shao C."/>
            <person name="Chen S."/>
        </authorList>
    </citation>
    <scope>NUCLEOTIDE SEQUENCE [LARGE SCALE GENOMIC DNA]</scope>
    <source>
        <strain evidence="1">Ysfricsl-2016a</strain>
        <tissue evidence="1">Blood</tissue>
    </source>
</reference>
<dbReference type="EMBL" id="VEVO01000007">
    <property type="protein sequence ID" value="KAF0039322.1"/>
    <property type="molecule type" value="Genomic_DNA"/>
</dbReference>
<evidence type="ECO:0000313" key="1">
    <source>
        <dbReference type="EMBL" id="KAF0039322.1"/>
    </source>
</evidence>
<sequence length="106" mass="12254">MPWRFAGRRRADFGCKVVIQFDRVHVRCSPSGSEIHEDPDEVKSVYDLESIPDLLCHHGKDFPLMHNTRKKDDEESPVEKMSVSEIVGGDCTVEKRVPKYNNYTFN</sequence>
<protein>
    <submittedName>
        <fullName evidence="1">Uncharacterized protein</fullName>
    </submittedName>
</protein>
<gene>
    <name evidence="1" type="ORF">F2P81_007557</name>
</gene>
<name>A0A6A4TAX4_SCOMX</name>
<organism evidence="1 2">
    <name type="scientific">Scophthalmus maximus</name>
    <name type="common">Turbot</name>
    <name type="synonym">Psetta maxima</name>
    <dbReference type="NCBI Taxonomy" id="52904"/>
    <lineage>
        <taxon>Eukaryota</taxon>
        <taxon>Metazoa</taxon>
        <taxon>Chordata</taxon>
        <taxon>Craniata</taxon>
        <taxon>Vertebrata</taxon>
        <taxon>Euteleostomi</taxon>
        <taxon>Actinopterygii</taxon>
        <taxon>Neopterygii</taxon>
        <taxon>Teleostei</taxon>
        <taxon>Neoteleostei</taxon>
        <taxon>Acanthomorphata</taxon>
        <taxon>Carangaria</taxon>
        <taxon>Pleuronectiformes</taxon>
        <taxon>Pleuronectoidei</taxon>
        <taxon>Scophthalmidae</taxon>
        <taxon>Scophthalmus</taxon>
    </lineage>
</organism>